<organism evidence="1 2">
    <name type="scientific">Mesorhizobium japonicum</name>
    <dbReference type="NCBI Taxonomy" id="2066070"/>
    <lineage>
        <taxon>Bacteria</taxon>
        <taxon>Pseudomonadati</taxon>
        <taxon>Pseudomonadota</taxon>
        <taxon>Alphaproteobacteria</taxon>
        <taxon>Hyphomicrobiales</taxon>
        <taxon>Phyllobacteriaceae</taxon>
        <taxon>Mesorhizobium</taxon>
    </lineage>
</organism>
<dbReference type="AlphaFoldDB" id="A0A3M9X385"/>
<name>A0A3M9X385_9HYPH</name>
<evidence type="ECO:0000313" key="2">
    <source>
        <dbReference type="Proteomes" id="UP000275436"/>
    </source>
</evidence>
<gene>
    <name evidence="1" type="ORF">DNR46_27225</name>
</gene>
<protein>
    <recommendedName>
        <fullName evidence="3">Transposase</fullName>
    </recommendedName>
</protein>
<evidence type="ECO:0008006" key="3">
    <source>
        <dbReference type="Google" id="ProtNLM"/>
    </source>
</evidence>
<dbReference type="EMBL" id="QKOD01000010">
    <property type="protein sequence ID" value="RNJ42489.1"/>
    <property type="molecule type" value="Genomic_DNA"/>
</dbReference>
<comment type="caution">
    <text evidence="1">The sequence shown here is derived from an EMBL/GenBank/DDBJ whole genome shotgun (WGS) entry which is preliminary data.</text>
</comment>
<dbReference type="RefSeq" id="WP_123169496.1">
    <property type="nucleotide sequence ID" value="NZ_QKOD01000010.1"/>
</dbReference>
<accession>A0A3M9X385</accession>
<dbReference type="Proteomes" id="UP000275436">
    <property type="component" value="Unassembled WGS sequence"/>
</dbReference>
<sequence>MTYASTATKRFTFGSRDFNGLRAQGLHAICIDPRRLRAMTKTMPIKNDRNDARAIAGCSAELASRP</sequence>
<proteinExistence type="predicted"/>
<evidence type="ECO:0000313" key="1">
    <source>
        <dbReference type="EMBL" id="RNJ42489.1"/>
    </source>
</evidence>
<reference evidence="1 2" key="1">
    <citation type="journal article" date="2018" name="Mol. Plant Microbe Interact.">
        <title>Taxonomically Different Co-Microsymbionts of a Relict Legume, Oxytropis popoviana, Have Complementary Sets of Symbiotic Genes and Together Increase the Efficiency of Plant Nodulation.</title>
        <authorList>
            <person name="Safronova V."/>
            <person name="Belimov A."/>
            <person name="Sazanova A."/>
            <person name="Chirak E."/>
            <person name="Verkhozina A."/>
            <person name="Kuznetsova I."/>
            <person name="Andronov E."/>
            <person name="Puhalsky J."/>
            <person name="Tikhonovich I."/>
        </authorList>
    </citation>
    <scope>NUCLEOTIDE SEQUENCE [LARGE SCALE GENOMIC DNA]</scope>
    <source>
        <strain evidence="1 2">Opo-235</strain>
    </source>
</reference>